<keyword evidence="3" id="KW-1185">Reference proteome</keyword>
<dbReference type="AlphaFoldDB" id="A0AAD7AHS7"/>
<organism evidence="2 3">
    <name type="scientific">Mycena albidolilacea</name>
    <dbReference type="NCBI Taxonomy" id="1033008"/>
    <lineage>
        <taxon>Eukaryota</taxon>
        <taxon>Fungi</taxon>
        <taxon>Dikarya</taxon>
        <taxon>Basidiomycota</taxon>
        <taxon>Agaricomycotina</taxon>
        <taxon>Agaricomycetes</taxon>
        <taxon>Agaricomycetidae</taxon>
        <taxon>Agaricales</taxon>
        <taxon>Marasmiineae</taxon>
        <taxon>Mycenaceae</taxon>
        <taxon>Mycena</taxon>
    </lineage>
</organism>
<comment type="caution">
    <text evidence="2">The sequence shown here is derived from an EMBL/GenBank/DDBJ whole genome shotgun (WGS) entry which is preliminary data.</text>
</comment>
<accession>A0AAD7AHS7</accession>
<protein>
    <submittedName>
        <fullName evidence="2">Uncharacterized protein</fullName>
    </submittedName>
</protein>
<name>A0AAD7AHS7_9AGAR</name>
<gene>
    <name evidence="2" type="ORF">DFH08DRAFT_407650</name>
</gene>
<evidence type="ECO:0000313" key="2">
    <source>
        <dbReference type="EMBL" id="KAJ7359275.1"/>
    </source>
</evidence>
<sequence>MSYPRPTESADARAALMAMLPSQSPLELDSTPRIGTHYLQAERPSPYHVPTSACVSPSKPKSKRNSPPGKCRAARLGSSLGWGAFLKDETLRTLDGTVVRAAQTRTPVFTLPCPYAGDKLSQASMMRDCWFTERDAYASSPDRSVLFPSKNNASWDGVREDREMPSCGAFAKFDFDLYTPSPFDDPSMPAAPLPLWVPHEHDPLHLGARRDDVKAADEMFAMFIQLDELETCMEVD</sequence>
<dbReference type="Proteomes" id="UP001218218">
    <property type="component" value="Unassembled WGS sequence"/>
</dbReference>
<evidence type="ECO:0000256" key="1">
    <source>
        <dbReference type="SAM" id="MobiDB-lite"/>
    </source>
</evidence>
<evidence type="ECO:0000313" key="3">
    <source>
        <dbReference type="Proteomes" id="UP001218218"/>
    </source>
</evidence>
<feature type="region of interest" description="Disordered" evidence="1">
    <location>
        <begin position="39"/>
        <end position="72"/>
    </location>
</feature>
<dbReference type="EMBL" id="JARIHO010000006">
    <property type="protein sequence ID" value="KAJ7359275.1"/>
    <property type="molecule type" value="Genomic_DNA"/>
</dbReference>
<reference evidence="2" key="1">
    <citation type="submission" date="2023-03" db="EMBL/GenBank/DDBJ databases">
        <title>Massive genome expansion in bonnet fungi (Mycena s.s.) driven by repeated elements and novel gene families across ecological guilds.</title>
        <authorList>
            <consortium name="Lawrence Berkeley National Laboratory"/>
            <person name="Harder C.B."/>
            <person name="Miyauchi S."/>
            <person name="Viragh M."/>
            <person name="Kuo A."/>
            <person name="Thoen E."/>
            <person name="Andreopoulos B."/>
            <person name="Lu D."/>
            <person name="Skrede I."/>
            <person name="Drula E."/>
            <person name="Henrissat B."/>
            <person name="Morin E."/>
            <person name="Kohler A."/>
            <person name="Barry K."/>
            <person name="LaButti K."/>
            <person name="Morin E."/>
            <person name="Salamov A."/>
            <person name="Lipzen A."/>
            <person name="Mereny Z."/>
            <person name="Hegedus B."/>
            <person name="Baldrian P."/>
            <person name="Stursova M."/>
            <person name="Weitz H."/>
            <person name="Taylor A."/>
            <person name="Grigoriev I.V."/>
            <person name="Nagy L.G."/>
            <person name="Martin F."/>
            <person name="Kauserud H."/>
        </authorList>
    </citation>
    <scope>NUCLEOTIDE SEQUENCE</scope>
    <source>
        <strain evidence="2">CBHHK002</strain>
    </source>
</reference>
<proteinExistence type="predicted"/>